<proteinExistence type="inferred from homology"/>
<dbReference type="EC" id="5.3.3.6" evidence="3"/>
<dbReference type="EMBL" id="UGED01000006">
    <property type="protein sequence ID" value="STL38330.1"/>
    <property type="molecule type" value="Genomic_DNA"/>
</dbReference>
<dbReference type="Pfam" id="PF04303">
    <property type="entry name" value="PrpF"/>
    <property type="match status" value="1"/>
</dbReference>
<accession>A0A377AWZ7</accession>
<organism evidence="3 4">
    <name type="scientific">Escherichia coli</name>
    <dbReference type="NCBI Taxonomy" id="562"/>
    <lineage>
        <taxon>Bacteria</taxon>
        <taxon>Pseudomonadati</taxon>
        <taxon>Pseudomonadota</taxon>
        <taxon>Gammaproteobacteria</taxon>
        <taxon>Enterobacterales</taxon>
        <taxon>Enterobacteriaceae</taxon>
        <taxon>Escherichia</taxon>
    </lineage>
</organism>
<dbReference type="GO" id="GO:0050100">
    <property type="term" value="F:methylitaconate delta-isomerase activity"/>
    <property type="evidence" value="ECO:0007669"/>
    <property type="project" value="UniProtKB-EC"/>
</dbReference>
<evidence type="ECO:0000256" key="1">
    <source>
        <dbReference type="ARBA" id="ARBA00007673"/>
    </source>
</evidence>
<name>A0A377AWZ7_ECOLX</name>
<gene>
    <name evidence="3" type="primary">mii_1</name>
    <name evidence="3" type="ORF">NCTC9962_02431</name>
</gene>
<evidence type="ECO:0000313" key="3">
    <source>
        <dbReference type="EMBL" id="STL38330.1"/>
    </source>
</evidence>
<dbReference type="SUPFAM" id="SSF54506">
    <property type="entry name" value="Diaminopimelate epimerase-like"/>
    <property type="match status" value="1"/>
</dbReference>
<evidence type="ECO:0000256" key="2">
    <source>
        <dbReference type="ARBA" id="ARBA00023235"/>
    </source>
</evidence>
<dbReference type="Proteomes" id="UP000254052">
    <property type="component" value="Unassembled WGS sequence"/>
</dbReference>
<dbReference type="Gene3D" id="3.10.310.10">
    <property type="entry name" value="Diaminopimelate Epimerase, Chain A, domain 1"/>
    <property type="match status" value="1"/>
</dbReference>
<reference evidence="3 4" key="1">
    <citation type="submission" date="2018-06" db="EMBL/GenBank/DDBJ databases">
        <authorList>
            <consortium name="Pathogen Informatics"/>
            <person name="Doyle S."/>
        </authorList>
    </citation>
    <scope>NUCLEOTIDE SEQUENCE [LARGE SCALE GENOMIC DNA]</scope>
    <source>
        <strain evidence="3 4">NCTC9962</strain>
    </source>
</reference>
<dbReference type="AlphaFoldDB" id="A0A377AWZ7"/>
<keyword evidence="2 3" id="KW-0413">Isomerase</keyword>
<comment type="similarity">
    <text evidence="1">Belongs to the PrpF family.</text>
</comment>
<protein>
    <submittedName>
        <fullName evidence="3">3-methylitaconate isomerase</fullName>
        <ecNumber evidence="3">5.3.3.6</ecNumber>
    </submittedName>
</protein>
<dbReference type="InterPro" id="IPR007400">
    <property type="entry name" value="PrpF-like"/>
</dbReference>
<sequence>MNYRRNWMPTKALLARIESIRLQAGKAMGLGDVSNMVIPKPVLISPAQKGGAINVRYFMPHSCHRALGDKPVLLLFPVVVHWKAPSPDKSSLL</sequence>
<evidence type="ECO:0000313" key="4">
    <source>
        <dbReference type="Proteomes" id="UP000254052"/>
    </source>
</evidence>